<keyword evidence="1" id="KW-0812">Transmembrane</keyword>
<feature type="transmembrane region" description="Helical" evidence="1">
    <location>
        <begin position="6"/>
        <end position="25"/>
    </location>
</feature>
<keyword evidence="1" id="KW-1133">Transmembrane helix</keyword>
<reference evidence="2 3" key="1">
    <citation type="submission" date="2013-01" db="EMBL/GenBank/DDBJ databases">
        <authorList>
            <person name="Harkins D.M."/>
            <person name="Durkin A.S."/>
            <person name="Brinkac L.M."/>
            <person name="Haft D.H."/>
            <person name="Selengut J.D."/>
            <person name="Sanka R."/>
            <person name="DePew J."/>
            <person name="Purushe J."/>
            <person name="Tulsiani S.M."/>
            <person name="Graham G.C."/>
            <person name="Burns M.-A."/>
            <person name="Dohnt M.F."/>
            <person name="Smythe L.D."/>
            <person name="McKay D.B."/>
            <person name="Craig S.B."/>
            <person name="Vinetz J.M."/>
            <person name="Sutton G.G."/>
            <person name="Nierman W.C."/>
            <person name="Fouts D.E."/>
        </authorList>
    </citation>
    <scope>NUCLEOTIDE SEQUENCE [LARGE SCALE GENOMIC DNA]</scope>
    <source>
        <strain evidence="2 3">LT2116</strain>
    </source>
</reference>
<comment type="caution">
    <text evidence="2">The sequence shown here is derived from an EMBL/GenBank/DDBJ whole genome shotgun (WGS) entry which is preliminary data.</text>
</comment>
<dbReference type="AlphaFoldDB" id="M3EJC6"/>
<evidence type="ECO:0000313" key="2">
    <source>
        <dbReference type="EMBL" id="EMF81138.1"/>
    </source>
</evidence>
<gene>
    <name evidence="2" type="ORF">LEP1GSC188_3553</name>
</gene>
<keyword evidence="1" id="KW-0472">Membrane</keyword>
<evidence type="ECO:0000256" key="1">
    <source>
        <dbReference type="SAM" id="Phobius"/>
    </source>
</evidence>
<dbReference type="Proteomes" id="UP000011770">
    <property type="component" value="Unassembled WGS sequence"/>
</dbReference>
<protein>
    <submittedName>
        <fullName evidence="2">Uncharacterized protein</fullName>
    </submittedName>
</protein>
<organism evidence="2 3">
    <name type="scientific">Leptospira weilii serovar Topaz str. LT2116</name>
    <dbReference type="NCBI Taxonomy" id="1088540"/>
    <lineage>
        <taxon>Bacteria</taxon>
        <taxon>Pseudomonadati</taxon>
        <taxon>Spirochaetota</taxon>
        <taxon>Spirochaetia</taxon>
        <taxon>Leptospirales</taxon>
        <taxon>Leptospiraceae</taxon>
        <taxon>Leptospira</taxon>
    </lineage>
</organism>
<sequence>MGAGVGVFPLIGTTMTICGILGALFRLNPVTIQLANYLVILCKYF</sequence>
<accession>M3EJC6</accession>
<proteinExistence type="predicted"/>
<evidence type="ECO:0000313" key="3">
    <source>
        <dbReference type="Proteomes" id="UP000011770"/>
    </source>
</evidence>
<name>M3EJC6_9LEPT</name>
<dbReference type="EMBL" id="AHOR02000040">
    <property type="protein sequence ID" value="EMF81138.1"/>
    <property type="molecule type" value="Genomic_DNA"/>
</dbReference>